<feature type="transmembrane region" description="Helical" evidence="2">
    <location>
        <begin position="173"/>
        <end position="192"/>
    </location>
</feature>
<evidence type="ECO:0000256" key="2">
    <source>
        <dbReference type="SAM" id="Phobius"/>
    </source>
</evidence>
<evidence type="ECO:0000256" key="1">
    <source>
        <dbReference type="SAM" id="MobiDB-lite"/>
    </source>
</evidence>
<dbReference type="EMBL" id="WEGJ01000020">
    <property type="protein sequence ID" value="MQY14382.1"/>
    <property type="molecule type" value="Genomic_DNA"/>
</dbReference>
<keyword evidence="4" id="KW-1185">Reference proteome</keyword>
<keyword evidence="2" id="KW-0472">Membrane</keyword>
<dbReference type="AlphaFoldDB" id="A0A7K0CMW4"/>
<evidence type="ECO:0008006" key="5">
    <source>
        <dbReference type="Google" id="ProtNLM"/>
    </source>
</evidence>
<protein>
    <recommendedName>
        <fullName evidence="5">Chain length determinant protein</fullName>
    </recommendedName>
</protein>
<sequence length="254" mass="27501">MDLAEIARVMRRRWRVLVPLLLLTGVLVGGLGYVMPTSYQSQSTVALVNSRKGSEGDGNPFLTMPPSLTGMADNLARNLNSDASARELRSRGLTQSYETKIADNALGPLLWLTVTGTDAVAVRKSGEILTAYAAERLEQFQADQSVRPEAMIRMTTVVPPQQPVAQTKTRTQYMVMLGALGFAVSLAAAFFVEARRRHQAASVPEVALSHRRKARTPVEAPAPAPVDDPTMQLPAAAVPQPDPDDGTRKPSWAK</sequence>
<keyword evidence="2" id="KW-0812">Transmembrane</keyword>
<evidence type="ECO:0000313" key="3">
    <source>
        <dbReference type="EMBL" id="MQY14382.1"/>
    </source>
</evidence>
<dbReference type="OrthoDB" id="3695950at2"/>
<evidence type="ECO:0000313" key="4">
    <source>
        <dbReference type="Proteomes" id="UP000466345"/>
    </source>
</evidence>
<dbReference type="Proteomes" id="UP000466345">
    <property type="component" value="Unassembled WGS sequence"/>
</dbReference>
<keyword evidence="2" id="KW-1133">Transmembrane helix</keyword>
<name>A0A7K0CMW4_9ACTN</name>
<feature type="compositionally biased region" description="Low complexity" evidence="1">
    <location>
        <begin position="227"/>
        <end position="239"/>
    </location>
</feature>
<proteinExistence type="predicted"/>
<accession>A0A7K0CMW4</accession>
<gene>
    <name evidence="3" type="ORF">SRB5_45480</name>
</gene>
<comment type="caution">
    <text evidence="3">The sequence shown here is derived from an EMBL/GenBank/DDBJ whole genome shotgun (WGS) entry which is preliminary data.</text>
</comment>
<dbReference type="RefSeq" id="WP_153454996.1">
    <property type="nucleotide sequence ID" value="NZ_WEGJ01000020.1"/>
</dbReference>
<reference evidence="3 4" key="1">
    <citation type="submission" date="2019-10" db="EMBL/GenBank/DDBJ databases">
        <title>Streptomyces smaragdinus sp. nov. and Streptomyces fabii sp. nov., isolated from the gut of fungus growing-termite Macrotermes natalensis.</title>
        <authorList>
            <person name="Schwitalla J."/>
            <person name="Benndorf R."/>
            <person name="Martin K."/>
            <person name="De Beer W."/>
            <person name="Kaster A.-K."/>
            <person name="Vollmers J."/>
            <person name="Poulsen M."/>
            <person name="Beemelmanns C."/>
        </authorList>
    </citation>
    <scope>NUCLEOTIDE SEQUENCE [LARGE SCALE GENOMIC DNA]</scope>
    <source>
        <strain evidence="3 4">RB5</strain>
    </source>
</reference>
<feature type="region of interest" description="Disordered" evidence="1">
    <location>
        <begin position="202"/>
        <end position="254"/>
    </location>
</feature>
<organism evidence="3 4">
    <name type="scientific">Streptomyces smaragdinus</name>
    <dbReference type="NCBI Taxonomy" id="2585196"/>
    <lineage>
        <taxon>Bacteria</taxon>
        <taxon>Bacillati</taxon>
        <taxon>Actinomycetota</taxon>
        <taxon>Actinomycetes</taxon>
        <taxon>Kitasatosporales</taxon>
        <taxon>Streptomycetaceae</taxon>
        <taxon>Streptomyces</taxon>
    </lineage>
</organism>